<dbReference type="GO" id="GO:0005737">
    <property type="term" value="C:cytoplasm"/>
    <property type="evidence" value="ECO:0007669"/>
    <property type="project" value="TreeGrafter"/>
</dbReference>
<gene>
    <name evidence="8" type="primary">adhA_2</name>
    <name evidence="9" type="synonym">adhA_1</name>
    <name evidence="9" type="ORF">R77569_01926</name>
    <name evidence="8" type="ORF">R77591_01598</name>
</gene>
<evidence type="ECO:0000256" key="2">
    <source>
        <dbReference type="ARBA" id="ARBA00008072"/>
    </source>
</evidence>
<dbReference type="Gene3D" id="3.90.180.10">
    <property type="entry name" value="Medium-chain alcohol dehydrogenases, catalytic domain"/>
    <property type="match status" value="1"/>
</dbReference>
<evidence type="ECO:0000259" key="7">
    <source>
        <dbReference type="SMART" id="SM00829"/>
    </source>
</evidence>
<accession>A0AAD2AKY9</accession>
<dbReference type="EMBL" id="CAUDKV010000006">
    <property type="protein sequence ID" value="CAJ0866878.1"/>
    <property type="molecule type" value="Genomic_DNA"/>
</dbReference>
<evidence type="ECO:0000256" key="4">
    <source>
        <dbReference type="ARBA" id="ARBA00022723"/>
    </source>
</evidence>
<dbReference type="Proteomes" id="UP001190452">
    <property type="component" value="Unassembled WGS sequence"/>
</dbReference>
<comment type="similarity">
    <text evidence="2">Belongs to the zinc-containing alcohol dehydrogenase family.</text>
</comment>
<evidence type="ECO:0000256" key="5">
    <source>
        <dbReference type="ARBA" id="ARBA00022833"/>
    </source>
</evidence>
<dbReference type="CDD" id="cd08298">
    <property type="entry name" value="CAD2"/>
    <property type="match status" value="1"/>
</dbReference>
<proteinExistence type="inferred from homology"/>
<keyword evidence="4" id="KW-0479">Metal-binding</keyword>
<name>A0AAD2AKY9_9RALS</name>
<dbReference type="RefSeq" id="WP_222328760.1">
    <property type="nucleotide sequence ID" value="NZ_CATVXE010000005.1"/>
</dbReference>
<organism evidence="8 10">
    <name type="scientific">Ralstonia mannitolilytica</name>
    <dbReference type="NCBI Taxonomy" id="105219"/>
    <lineage>
        <taxon>Bacteria</taxon>
        <taxon>Pseudomonadati</taxon>
        <taxon>Pseudomonadota</taxon>
        <taxon>Betaproteobacteria</taxon>
        <taxon>Burkholderiales</taxon>
        <taxon>Burkholderiaceae</taxon>
        <taxon>Ralstonia</taxon>
    </lineage>
</organism>
<dbReference type="Gene3D" id="3.40.50.720">
    <property type="entry name" value="NAD(P)-binding Rossmann-like Domain"/>
    <property type="match status" value="1"/>
</dbReference>
<dbReference type="EMBL" id="CATVXE010000005">
    <property type="protein sequence ID" value="CAJ0681965.1"/>
    <property type="molecule type" value="Genomic_DNA"/>
</dbReference>
<dbReference type="InterPro" id="IPR002328">
    <property type="entry name" value="ADH_Zn_CS"/>
</dbReference>
<feature type="domain" description="Enoyl reductase (ER)" evidence="7">
    <location>
        <begin position="14"/>
        <end position="329"/>
    </location>
</feature>
<reference evidence="8 11" key="1">
    <citation type="submission" date="2023-07" db="EMBL/GenBank/DDBJ databases">
        <authorList>
            <person name="Peeters C."/>
        </authorList>
    </citation>
    <scope>NUCLEOTIDE SEQUENCE</scope>
    <source>
        <strain evidence="9 11">R-77569</strain>
        <strain evidence="8">R-77591</strain>
    </source>
</reference>
<evidence type="ECO:0000256" key="1">
    <source>
        <dbReference type="ARBA" id="ARBA00001947"/>
    </source>
</evidence>
<dbReference type="GO" id="GO:0008270">
    <property type="term" value="F:zinc ion binding"/>
    <property type="evidence" value="ECO:0007669"/>
    <property type="project" value="InterPro"/>
</dbReference>
<keyword evidence="5" id="KW-0862">Zinc</keyword>
<dbReference type="InterPro" id="IPR011032">
    <property type="entry name" value="GroES-like_sf"/>
</dbReference>
<comment type="cofactor">
    <cofactor evidence="1">
        <name>Zn(2+)</name>
        <dbReference type="ChEBI" id="CHEBI:29105"/>
    </cofactor>
</comment>
<dbReference type="GO" id="GO:0004022">
    <property type="term" value="F:alcohol dehydrogenase (NAD+) activity"/>
    <property type="evidence" value="ECO:0007669"/>
    <property type="project" value="UniProtKB-EC"/>
</dbReference>
<comment type="caution">
    <text evidence="8">The sequence shown here is derived from an EMBL/GenBank/DDBJ whole genome shotgun (WGS) entry which is preliminary data.</text>
</comment>
<evidence type="ECO:0000256" key="6">
    <source>
        <dbReference type="ARBA" id="ARBA00023002"/>
    </source>
</evidence>
<dbReference type="InterPro" id="IPR020843">
    <property type="entry name" value="ER"/>
</dbReference>
<dbReference type="InterPro" id="IPR036291">
    <property type="entry name" value="NAD(P)-bd_dom_sf"/>
</dbReference>
<evidence type="ECO:0000313" key="8">
    <source>
        <dbReference type="EMBL" id="CAJ0681965.1"/>
    </source>
</evidence>
<dbReference type="SUPFAM" id="SSF51735">
    <property type="entry name" value="NAD(P)-binding Rossmann-fold domains"/>
    <property type="match status" value="1"/>
</dbReference>
<dbReference type="InterPro" id="IPR014187">
    <property type="entry name" value="ADH_Zn_typ-2"/>
</dbReference>
<dbReference type="Pfam" id="PF08240">
    <property type="entry name" value="ADH_N"/>
    <property type="match status" value="1"/>
</dbReference>
<dbReference type="SUPFAM" id="SSF50129">
    <property type="entry name" value="GroES-like"/>
    <property type="match status" value="1"/>
</dbReference>
<dbReference type="AlphaFoldDB" id="A0AAD2AKY9"/>
<dbReference type="Proteomes" id="UP001190002">
    <property type="component" value="Unassembled WGS sequence"/>
</dbReference>
<dbReference type="PANTHER" id="PTHR42940:SF8">
    <property type="entry name" value="VACUOLAR PROTEIN SORTING-ASSOCIATED PROTEIN 11"/>
    <property type="match status" value="1"/>
</dbReference>
<dbReference type="SMART" id="SM00829">
    <property type="entry name" value="PKS_ER"/>
    <property type="match status" value="1"/>
</dbReference>
<evidence type="ECO:0000313" key="11">
    <source>
        <dbReference type="Proteomes" id="UP001190452"/>
    </source>
</evidence>
<dbReference type="EC" id="1.1.1.1" evidence="3"/>
<evidence type="ECO:0000313" key="9">
    <source>
        <dbReference type="EMBL" id="CAJ0866878.1"/>
    </source>
</evidence>
<keyword evidence="6 8" id="KW-0560">Oxidoreductase</keyword>
<dbReference type="InterPro" id="IPR013154">
    <property type="entry name" value="ADH-like_N"/>
</dbReference>
<sequence>MPESMWAMVMERAETPLVWRRVPRPVPGPGEVRIAVSACGVCRTDLHIVDGELAHPKPSLIPGHEIVGIVESCAEDVTTPAPGDRVGVPWLGWTCGACRFCVRGQENLCDHPAFTGYTRDGGYAQYVVCDARYCLPIPAGYDDAHAAPLLCAGLIGYRTLRMAGDARRIGIYGFGAAAHLIAQIAVAEGREVFAFTRAGDTAAQQLALDTGARWAGASDAAAPEPLDAALIFAPVGALVPQALRAVVKGGTVVCGGIHMSDIPAFPYRWLWEERKLVSVANLTRADGLALMRLAAEVPLRVHVTHYRLQDANAALDDLRAGRVAGAAVLQMPSV</sequence>
<evidence type="ECO:0000313" key="10">
    <source>
        <dbReference type="Proteomes" id="UP001190002"/>
    </source>
</evidence>
<evidence type="ECO:0000256" key="3">
    <source>
        <dbReference type="ARBA" id="ARBA00013190"/>
    </source>
</evidence>
<keyword evidence="11" id="KW-1185">Reference proteome</keyword>
<dbReference type="PROSITE" id="PS00059">
    <property type="entry name" value="ADH_ZINC"/>
    <property type="match status" value="1"/>
</dbReference>
<dbReference type="PANTHER" id="PTHR42940">
    <property type="entry name" value="ALCOHOL DEHYDROGENASE 1-RELATED"/>
    <property type="match status" value="1"/>
</dbReference>
<protein>
    <recommendedName>
        <fullName evidence="3">alcohol dehydrogenase</fullName>
        <ecNumber evidence="3">1.1.1.1</ecNumber>
    </recommendedName>
</protein>
<dbReference type="NCBIfam" id="TIGR02822">
    <property type="entry name" value="adh_fam_2"/>
    <property type="match status" value="1"/>
</dbReference>